<dbReference type="InterPro" id="IPR036397">
    <property type="entry name" value="RNaseH_sf"/>
</dbReference>
<dbReference type="CDD" id="cd01650">
    <property type="entry name" value="RT_nLTR_like"/>
    <property type="match status" value="1"/>
</dbReference>
<name>A0AAN7RX30_MYCAM</name>
<organism evidence="3 4">
    <name type="scientific">Mycteria americana</name>
    <name type="common">Wood stork</name>
    <dbReference type="NCBI Taxonomy" id="33587"/>
    <lineage>
        <taxon>Eukaryota</taxon>
        <taxon>Metazoa</taxon>
        <taxon>Chordata</taxon>
        <taxon>Craniata</taxon>
        <taxon>Vertebrata</taxon>
        <taxon>Euteleostomi</taxon>
        <taxon>Archelosauria</taxon>
        <taxon>Archosauria</taxon>
        <taxon>Dinosauria</taxon>
        <taxon>Saurischia</taxon>
        <taxon>Theropoda</taxon>
        <taxon>Coelurosauria</taxon>
        <taxon>Aves</taxon>
        <taxon>Neognathae</taxon>
        <taxon>Neoaves</taxon>
        <taxon>Aequornithes</taxon>
        <taxon>Ciconiiformes</taxon>
        <taxon>Ciconiidae</taxon>
        <taxon>Mycteria</taxon>
    </lineage>
</organism>
<comment type="caution">
    <text evidence="3">The sequence shown here is derived from an EMBL/GenBank/DDBJ whole genome shotgun (WGS) entry which is preliminary data.</text>
</comment>
<dbReference type="SUPFAM" id="SSF56672">
    <property type="entry name" value="DNA/RNA polymerases"/>
    <property type="match status" value="1"/>
</dbReference>
<dbReference type="EMBL" id="JAUNZN010000018">
    <property type="protein sequence ID" value="KAK4810693.1"/>
    <property type="molecule type" value="Genomic_DNA"/>
</dbReference>
<evidence type="ECO:0000259" key="1">
    <source>
        <dbReference type="PROSITE" id="PS50878"/>
    </source>
</evidence>
<gene>
    <name evidence="3" type="ORF">QYF61_007493</name>
</gene>
<evidence type="ECO:0000313" key="3">
    <source>
        <dbReference type="EMBL" id="KAK4810693.1"/>
    </source>
</evidence>
<evidence type="ECO:0000313" key="4">
    <source>
        <dbReference type="Proteomes" id="UP001333110"/>
    </source>
</evidence>
<evidence type="ECO:0000259" key="2">
    <source>
        <dbReference type="PROSITE" id="PS50994"/>
    </source>
</evidence>
<dbReference type="PRINTS" id="PR01345">
    <property type="entry name" value="CERVTRCPTASE"/>
</dbReference>
<dbReference type="Pfam" id="PF00665">
    <property type="entry name" value="rve"/>
    <property type="match status" value="1"/>
</dbReference>
<feature type="domain" description="Reverse transcriptase" evidence="1">
    <location>
        <begin position="1"/>
        <end position="392"/>
    </location>
</feature>
<proteinExistence type="predicted"/>
<dbReference type="Gene3D" id="3.30.420.10">
    <property type="entry name" value="Ribonuclease H-like superfamily/Ribonuclease H"/>
    <property type="match status" value="1"/>
</dbReference>
<reference evidence="3 4" key="1">
    <citation type="journal article" date="2023" name="J. Hered.">
        <title>Chromosome-level genome of the wood stork (Mycteria americana) provides insight into avian chromosome evolution.</title>
        <authorList>
            <person name="Flamio R. Jr."/>
            <person name="Ramstad K.M."/>
        </authorList>
    </citation>
    <scope>NUCLEOTIDE SEQUENCE [LARGE SCALE GENOMIC DNA]</scope>
    <source>
        <strain evidence="3">JAX WOST 10</strain>
    </source>
</reference>
<feature type="domain" description="Integrase catalytic" evidence="2">
    <location>
        <begin position="1"/>
        <end position="132"/>
    </location>
</feature>
<dbReference type="InterPro" id="IPR012337">
    <property type="entry name" value="RNaseH-like_sf"/>
</dbReference>
<dbReference type="Pfam" id="PF00078">
    <property type="entry name" value="RVT_1"/>
    <property type="match status" value="1"/>
</dbReference>
<protein>
    <recommendedName>
        <fullName evidence="5">Reverse transcriptase domain-containing protein</fullName>
    </recommendedName>
</protein>
<dbReference type="SUPFAM" id="SSF53098">
    <property type="entry name" value="Ribonuclease H-like"/>
    <property type="match status" value="1"/>
</dbReference>
<dbReference type="PROSITE" id="PS50878">
    <property type="entry name" value="RT_POL"/>
    <property type="match status" value="1"/>
</dbReference>
<dbReference type="InterPro" id="IPR001584">
    <property type="entry name" value="Integrase_cat-core"/>
</dbReference>
<evidence type="ECO:0008006" key="5">
    <source>
        <dbReference type="Google" id="ProtNLM"/>
    </source>
</evidence>
<dbReference type="InterPro" id="IPR043502">
    <property type="entry name" value="DNA/RNA_pol_sf"/>
</dbReference>
<dbReference type="GO" id="GO:0003676">
    <property type="term" value="F:nucleic acid binding"/>
    <property type="evidence" value="ECO:0007669"/>
    <property type="project" value="InterPro"/>
</dbReference>
<dbReference type="PROSITE" id="PS50994">
    <property type="entry name" value="INTEGRASE"/>
    <property type="match status" value="1"/>
</dbReference>
<keyword evidence="4" id="KW-1185">Reference proteome</keyword>
<dbReference type="Proteomes" id="UP001333110">
    <property type="component" value="Unassembled WGS sequence"/>
</dbReference>
<dbReference type="InterPro" id="IPR000477">
    <property type="entry name" value="RT_dom"/>
</dbReference>
<accession>A0AAN7RX30</accession>
<dbReference type="AlphaFoldDB" id="A0AAN7RX30"/>
<sequence length="591" mass="66914">MVEATTGWLETYPVPHATARNTILGLEKQVLWRHGTPERIESDNGTHFRNNLIDTWAKEHGIEWVYHIPYHAPASGNIERYNGLLKTTLRAMGGGTFKHWDTHLAKATWLVNTRGSVNRPGPAQSKLLRTVEGDKVPVGHIKNILGKTVWVTPASGKGKPIRGIAFAQGPGCTWWVMRKDGEVRCVPQGDLILDCTSKPKHSVESPWIITSCLTNLISFYDKVTRLVDEGKSVDVVYLDFSKAFDTVSHGILLEKLAAHGLDGCTLRWVKNWLDGRAQRVVVNGVYSGWRPVTSGVPQGSVLGPVLFNIFINDLDEGIECTLSKFADDTKLCGSVDLLEGRQALQRDLDRLDRWAGVNCMRFNKAKCKVLHLGHSNPMQRYRLGEEWLESCLAEKDLGVLVDSRLNMSQQCAQAAKKANGILACIKNSVASRTREVIVPLYSALVRPHLEYCVQFWAPHYKRDIEVLERVQRRATKLVKGLEQKSYEERLRELGLFSLEKRRLRGDLIALYNYLKGGCREVGVGLFSQVTSDRTRGNGLKLRQGRFRLDIRKFFFTERVIKHWNRLPREVVESPSLEVFKGRLDEVLRDMV</sequence>
<dbReference type="GO" id="GO:0015074">
    <property type="term" value="P:DNA integration"/>
    <property type="evidence" value="ECO:0007669"/>
    <property type="project" value="InterPro"/>
</dbReference>
<dbReference type="PANTHER" id="PTHR33332">
    <property type="entry name" value="REVERSE TRANSCRIPTASE DOMAIN-CONTAINING PROTEIN"/>
    <property type="match status" value="1"/>
</dbReference>